<dbReference type="GO" id="GO:0045892">
    <property type="term" value="P:negative regulation of DNA-templated transcription"/>
    <property type="evidence" value="ECO:0007669"/>
    <property type="project" value="InterPro"/>
</dbReference>
<name>A0A7K3LM62_9ACTN</name>
<keyword evidence="3 5" id="KW-0238">DNA-binding</keyword>
<keyword evidence="9" id="KW-1185">Reference proteome</keyword>
<dbReference type="InterPro" id="IPR036271">
    <property type="entry name" value="Tet_transcr_reg_TetR-rel_C_sf"/>
</dbReference>
<dbReference type="RefSeq" id="WP_083534445.1">
    <property type="nucleotide sequence ID" value="NZ_JAADZU010000015.1"/>
</dbReference>
<feature type="compositionally biased region" description="Basic residues" evidence="6">
    <location>
        <begin position="10"/>
        <end position="23"/>
    </location>
</feature>
<comment type="caution">
    <text evidence="8">The sequence shown here is derived from an EMBL/GenBank/DDBJ whole genome shotgun (WGS) entry which is preliminary data.</text>
</comment>
<dbReference type="GO" id="GO:0000976">
    <property type="term" value="F:transcription cis-regulatory region binding"/>
    <property type="evidence" value="ECO:0007669"/>
    <property type="project" value="TreeGrafter"/>
</dbReference>
<dbReference type="SUPFAM" id="SSF48498">
    <property type="entry name" value="Tetracyclin repressor-like, C-terminal domain"/>
    <property type="match status" value="1"/>
</dbReference>
<evidence type="ECO:0000313" key="9">
    <source>
        <dbReference type="Proteomes" id="UP000466307"/>
    </source>
</evidence>
<dbReference type="InterPro" id="IPR009057">
    <property type="entry name" value="Homeodomain-like_sf"/>
</dbReference>
<dbReference type="InterPro" id="IPR001647">
    <property type="entry name" value="HTH_TetR"/>
</dbReference>
<dbReference type="PANTHER" id="PTHR30055:SF151">
    <property type="entry name" value="TRANSCRIPTIONAL REGULATORY PROTEIN"/>
    <property type="match status" value="1"/>
</dbReference>
<keyword evidence="1" id="KW-0678">Repressor</keyword>
<evidence type="ECO:0000256" key="6">
    <source>
        <dbReference type="SAM" id="MobiDB-lite"/>
    </source>
</evidence>
<dbReference type="Pfam" id="PF02909">
    <property type="entry name" value="TetR_C_1"/>
    <property type="match status" value="1"/>
</dbReference>
<evidence type="ECO:0000256" key="5">
    <source>
        <dbReference type="PROSITE-ProRule" id="PRU00335"/>
    </source>
</evidence>
<evidence type="ECO:0000256" key="1">
    <source>
        <dbReference type="ARBA" id="ARBA00022491"/>
    </source>
</evidence>
<evidence type="ECO:0000256" key="3">
    <source>
        <dbReference type="ARBA" id="ARBA00023125"/>
    </source>
</evidence>
<feature type="region of interest" description="Disordered" evidence="6">
    <location>
        <begin position="228"/>
        <end position="256"/>
    </location>
</feature>
<evidence type="ECO:0000256" key="4">
    <source>
        <dbReference type="ARBA" id="ARBA00023163"/>
    </source>
</evidence>
<dbReference type="PRINTS" id="PR00400">
    <property type="entry name" value="TETREPRESSOR"/>
</dbReference>
<feature type="compositionally biased region" description="Basic and acidic residues" evidence="6">
    <location>
        <begin position="228"/>
        <end position="240"/>
    </location>
</feature>
<dbReference type="GO" id="GO:0046677">
    <property type="term" value="P:response to antibiotic"/>
    <property type="evidence" value="ECO:0007669"/>
    <property type="project" value="InterPro"/>
</dbReference>
<dbReference type="AlphaFoldDB" id="A0A7K3LM62"/>
<dbReference type="Pfam" id="PF00440">
    <property type="entry name" value="TetR_N"/>
    <property type="match status" value="1"/>
</dbReference>
<feature type="domain" description="HTH tetR-type" evidence="7">
    <location>
        <begin position="23"/>
        <end position="83"/>
    </location>
</feature>
<dbReference type="EMBL" id="JAADZU010000015">
    <property type="protein sequence ID" value="NDK89334.1"/>
    <property type="molecule type" value="Genomic_DNA"/>
</dbReference>
<protein>
    <submittedName>
        <fullName evidence="8">TetR/AcrR family transcriptional regulator</fullName>
    </submittedName>
</protein>
<dbReference type="InterPro" id="IPR003012">
    <property type="entry name" value="Tet_transcr_reg_TetR"/>
</dbReference>
<dbReference type="InterPro" id="IPR004111">
    <property type="entry name" value="Repressor_TetR_C"/>
</dbReference>
<dbReference type="InterPro" id="IPR050109">
    <property type="entry name" value="HTH-type_TetR-like_transc_reg"/>
</dbReference>
<keyword evidence="2" id="KW-0805">Transcription regulation</keyword>
<gene>
    <name evidence="8" type="ORF">GYA93_07015</name>
</gene>
<feature type="DNA-binding region" description="H-T-H motif" evidence="5">
    <location>
        <begin position="46"/>
        <end position="65"/>
    </location>
</feature>
<sequence length="256" mass="27404">MDSAPEPAPAKRRGRPPRGSRKALTRDRVLHTALAIVDAEGLDAITMRRVAKELDVDPMSLYNHVDGKDGILDGLAELLLAELAGTSSSGDPRADVEMRAREFRQAMLQHPKAAPVVLTRQLTSRAALAPIEAVLEPLLAQGFPTDQAVHAMRTALAFLLGTLLREVDAGPTFGVGDPVAGEQRRADLAASGLPAVATAAADLAVCDHEAEFEFGLHIMLDALERMRPRSGSDRDPESHSGRILLDEGIGDPSEHR</sequence>
<dbReference type="GO" id="GO:0003700">
    <property type="term" value="F:DNA-binding transcription factor activity"/>
    <property type="evidence" value="ECO:0007669"/>
    <property type="project" value="TreeGrafter"/>
</dbReference>
<dbReference type="PANTHER" id="PTHR30055">
    <property type="entry name" value="HTH-TYPE TRANSCRIPTIONAL REGULATOR RUTR"/>
    <property type="match status" value="1"/>
</dbReference>
<dbReference type="SUPFAM" id="SSF46689">
    <property type="entry name" value="Homeodomain-like"/>
    <property type="match status" value="1"/>
</dbReference>
<feature type="region of interest" description="Disordered" evidence="6">
    <location>
        <begin position="1"/>
        <end position="24"/>
    </location>
</feature>
<evidence type="ECO:0000256" key="2">
    <source>
        <dbReference type="ARBA" id="ARBA00023015"/>
    </source>
</evidence>
<dbReference type="Gene3D" id="1.10.357.10">
    <property type="entry name" value="Tetracycline Repressor, domain 2"/>
    <property type="match status" value="1"/>
</dbReference>
<dbReference type="Proteomes" id="UP000466307">
    <property type="component" value="Unassembled WGS sequence"/>
</dbReference>
<evidence type="ECO:0000313" key="8">
    <source>
        <dbReference type="EMBL" id="NDK89334.1"/>
    </source>
</evidence>
<evidence type="ECO:0000259" key="7">
    <source>
        <dbReference type="PROSITE" id="PS50977"/>
    </source>
</evidence>
<reference evidence="8 9" key="1">
    <citation type="submission" date="2020-01" db="EMBL/GenBank/DDBJ databases">
        <title>Investigation of new actinobacteria for the biodesulphurisation of diesel fuel.</title>
        <authorList>
            <person name="Athi Narayanan S.M."/>
        </authorList>
    </citation>
    <scope>NUCLEOTIDE SEQUENCE [LARGE SCALE GENOMIC DNA]</scope>
    <source>
        <strain evidence="8 9">213E</strain>
    </source>
</reference>
<proteinExistence type="predicted"/>
<organism evidence="8 9">
    <name type="scientific">Gordonia desulfuricans</name>
    <dbReference type="NCBI Taxonomy" id="89051"/>
    <lineage>
        <taxon>Bacteria</taxon>
        <taxon>Bacillati</taxon>
        <taxon>Actinomycetota</taxon>
        <taxon>Actinomycetes</taxon>
        <taxon>Mycobacteriales</taxon>
        <taxon>Gordoniaceae</taxon>
        <taxon>Gordonia</taxon>
    </lineage>
</organism>
<keyword evidence="4" id="KW-0804">Transcription</keyword>
<accession>A0A7K3LM62</accession>
<dbReference type="PROSITE" id="PS50977">
    <property type="entry name" value="HTH_TETR_2"/>
    <property type="match status" value="1"/>
</dbReference>